<keyword evidence="3 6" id="KW-0378">Hydrolase</keyword>
<dbReference type="SUPFAM" id="SSF49758">
    <property type="entry name" value="Calpain large subunit, middle domain (domain III)"/>
    <property type="match status" value="1"/>
</dbReference>
<dbReference type="InterPro" id="IPR038765">
    <property type="entry name" value="Papain-like_cys_pep_sf"/>
</dbReference>
<evidence type="ECO:0000256" key="3">
    <source>
        <dbReference type="ARBA" id="ARBA00022801"/>
    </source>
</evidence>
<dbReference type="PRINTS" id="PR00704">
    <property type="entry name" value="CALPAIN"/>
</dbReference>
<evidence type="ECO:0000313" key="8">
    <source>
        <dbReference type="EMBL" id="TNV87377.1"/>
    </source>
</evidence>
<dbReference type="Gene3D" id="3.90.70.10">
    <property type="entry name" value="Cysteine proteinases"/>
    <property type="match status" value="1"/>
</dbReference>
<keyword evidence="9" id="KW-1185">Reference proteome</keyword>
<keyword evidence="4 6" id="KW-0788">Thiol protease</keyword>
<organism evidence="8 9">
    <name type="scientific">Halteria grandinella</name>
    <dbReference type="NCBI Taxonomy" id="5974"/>
    <lineage>
        <taxon>Eukaryota</taxon>
        <taxon>Sar</taxon>
        <taxon>Alveolata</taxon>
        <taxon>Ciliophora</taxon>
        <taxon>Intramacronucleata</taxon>
        <taxon>Spirotrichea</taxon>
        <taxon>Stichotrichia</taxon>
        <taxon>Sporadotrichida</taxon>
        <taxon>Halteriidae</taxon>
        <taxon>Halteria</taxon>
    </lineage>
</organism>
<dbReference type="InterPro" id="IPR022684">
    <property type="entry name" value="Calpain_cysteine_protease"/>
</dbReference>
<feature type="domain" description="Calpain catalytic" evidence="7">
    <location>
        <begin position="46"/>
        <end position="342"/>
    </location>
</feature>
<gene>
    <name evidence="8" type="ORF">FGO68_gene13524</name>
</gene>
<dbReference type="Gene3D" id="2.60.120.380">
    <property type="match status" value="1"/>
</dbReference>
<dbReference type="SUPFAM" id="SSF54001">
    <property type="entry name" value="Cysteine proteinases"/>
    <property type="match status" value="1"/>
</dbReference>
<dbReference type="SMART" id="SM00230">
    <property type="entry name" value="CysPc"/>
    <property type="match status" value="1"/>
</dbReference>
<comment type="similarity">
    <text evidence="1">Belongs to the peptidase C2 family.</text>
</comment>
<dbReference type="InterPro" id="IPR036213">
    <property type="entry name" value="Calpain_III_sf"/>
</dbReference>
<dbReference type="CDD" id="cd00044">
    <property type="entry name" value="CysPc"/>
    <property type="match status" value="1"/>
</dbReference>
<dbReference type="Pfam" id="PF00648">
    <property type="entry name" value="Peptidase_C2"/>
    <property type="match status" value="1"/>
</dbReference>
<dbReference type="InterPro" id="IPR001300">
    <property type="entry name" value="Peptidase_C2_calpain_cat"/>
</dbReference>
<evidence type="ECO:0000313" key="9">
    <source>
        <dbReference type="Proteomes" id="UP000785679"/>
    </source>
</evidence>
<sequence>MVKEKAADELYLQQEGDRIQQQYANQQFRDNQFGQQKALGPNADKLGWTRIKDIDNQAGRNGQAVTQIKIFDEGISAVDIKQGGLGDCYLLSAMSVIAHSRPDLIQKIFHPASRQYNDTGLYTIMFFRNRKPCIITIDDMFPTNRNNHHAYVQIGVNEQGTKECWAMMIEKAYAKMYGSYPNIDGGLVDEALADLTNGAPYRYDLTDPEVKKMYNSGEFWNKLVFWSSKNYLLGAGSPAGSDADVSPLGIVQGHAYSILDVCEIEGNKLVQLRNPWGDETEWKGPWGDSSSEWTERRRRIVYDRMQQKGYQLSEIGKNDGIFWMSVSDFFKNFEQLFLCRFFSEEYQEINYQSEWSKAKGTAGGCCNFNSVGQNPQLKLQVTGNGPVEIFCFLLVEQPVGGQSNENLGIGFQIYDLKGQKIKDRRMPEAVVENHRGYMVARSVSLDSTIKPSANPYTLLITTFENNQEAKFNFTLWYNKNQGTVTLNEF</sequence>
<feature type="active site" evidence="5 6">
    <location>
        <position position="274"/>
    </location>
</feature>
<dbReference type="InterPro" id="IPR022683">
    <property type="entry name" value="Calpain_III"/>
</dbReference>
<comment type="caution">
    <text evidence="8">The sequence shown here is derived from an EMBL/GenBank/DDBJ whole genome shotgun (WGS) entry which is preliminary data.</text>
</comment>
<evidence type="ECO:0000256" key="5">
    <source>
        <dbReference type="PIRSR" id="PIRSR622684-1"/>
    </source>
</evidence>
<dbReference type="OrthoDB" id="312490at2759"/>
<dbReference type="EMBL" id="RRYP01000470">
    <property type="protein sequence ID" value="TNV87377.1"/>
    <property type="molecule type" value="Genomic_DNA"/>
</dbReference>
<name>A0A8J8T9D4_HALGN</name>
<dbReference type="GO" id="GO:0004198">
    <property type="term" value="F:calcium-dependent cysteine-type endopeptidase activity"/>
    <property type="evidence" value="ECO:0007669"/>
    <property type="project" value="InterPro"/>
</dbReference>
<dbReference type="AlphaFoldDB" id="A0A8J8T9D4"/>
<dbReference type="InterPro" id="IPR022682">
    <property type="entry name" value="Calpain_domain_III"/>
</dbReference>
<dbReference type="PANTHER" id="PTHR10183">
    <property type="entry name" value="CALPAIN"/>
    <property type="match status" value="1"/>
</dbReference>
<accession>A0A8J8T9D4</accession>
<protein>
    <recommendedName>
        <fullName evidence="7">Calpain catalytic domain-containing protein</fullName>
    </recommendedName>
</protein>
<dbReference type="SMART" id="SM00720">
    <property type="entry name" value="calpain_III"/>
    <property type="match status" value="1"/>
</dbReference>
<feature type="active site" evidence="5 6">
    <location>
        <position position="88"/>
    </location>
</feature>
<dbReference type="GO" id="GO:0006508">
    <property type="term" value="P:proteolysis"/>
    <property type="evidence" value="ECO:0007669"/>
    <property type="project" value="UniProtKB-KW"/>
</dbReference>
<evidence type="ECO:0000256" key="6">
    <source>
        <dbReference type="PROSITE-ProRule" id="PRU00239"/>
    </source>
</evidence>
<dbReference type="PANTHER" id="PTHR10183:SF379">
    <property type="entry name" value="CALPAIN-5"/>
    <property type="match status" value="1"/>
</dbReference>
<feature type="active site" evidence="5 6">
    <location>
        <position position="254"/>
    </location>
</feature>
<evidence type="ECO:0000256" key="4">
    <source>
        <dbReference type="ARBA" id="ARBA00022807"/>
    </source>
</evidence>
<evidence type="ECO:0000256" key="2">
    <source>
        <dbReference type="ARBA" id="ARBA00022670"/>
    </source>
</evidence>
<dbReference type="Pfam" id="PF01067">
    <property type="entry name" value="Calpain_III"/>
    <property type="match status" value="1"/>
</dbReference>
<evidence type="ECO:0000259" key="7">
    <source>
        <dbReference type="PROSITE" id="PS50203"/>
    </source>
</evidence>
<proteinExistence type="inferred from homology"/>
<dbReference type="PROSITE" id="PS50203">
    <property type="entry name" value="CALPAIN_CAT"/>
    <property type="match status" value="1"/>
</dbReference>
<dbReference type="Proteomes" id="UP000785679">
    <property type="component" value="Unassembled WGS sequence"/>
</dbReference>
<reference evidence="8" key="1">
    <citation type="submission" date="2019-06" db="EMBL/GenBank/DDBJ databases">
        <authorList>
            <person name="Zheng W."/>
        </authorList>
    </citation>
    <scope>NUCLEOTIDE SEQUENCE</scope>
    <source>
        <strain evidence="8">QDHG01</strain>
    </source>
</reference>
<evidence type="ECO:0000256" key="1">
    <source>
        <dbReference type="ARBA" id="ARBA00007623"/>
    </source>
</evidence>
<keyword evidence="2 6" id="KW-0645">Protease</keyword>